<evidence type="ECO:0000313" key="2">
    <source>
        <dbReference type="Proteomes" id="UP000607653"/>
    </source>
</evidence>
<sequence length="35" mass="4009">MGQTIYSEHLTNSLTTSLSTKLILALKDNFINQRR</sequence>
<accession>A0A822ZHL5</accession>
<comment type="caution">
    <text evidence="1">The sequence shown here is derived from an EMBL/GenBank/DDBJ whole genome shotgun (WGS) entry which is preliminary data.</text>
</comment>
<reference evidence="1 2" key="1">
    <citation type="journal article" date="2020" name="Mol. Biol. Evol.">
        <title>Distinct Expression and Methylation Patterns for Genes with Different Fates following a Single Whole-Genome Duplication in Flowering Plants.</title>
        <authorList>
            <person name="Shi T."/>
            <person name="Rahmani R.S."/>
            <person name="Gugger P.F."/>
            <person name="Wang M."/>
            <person name="Li H."/>
            <person name="Zhang Y."/>
            <person name="Li Z."/>
            <person name="Wang Q."/>
            <person name="Van de Peer Y."/>
            <person name="Marchal K."/>
            <person name="Chen J."/>
        </authorList>
    </citation>
    <scope>NUCLEOTIDE SEQUENCE [LARGE SCALE GENOMIC DNA]</scope>
    <source>
        <tissue evidence="1">Leaf</tissue>
    </source>
</reference>
<dbReference type="Proteomes" id="UP000607653">
    <property type="component" value="Unassembled WGS sequence"/>
</dbReference>
<organism evidence="1 2">
    <name type="scientific">Nelumbo nucifera</name>
    <name type="common">Sacred lotus</name>
    <dbReference type="NCBI Taxonomy" id="4432"/>
    <lineage>
        <taxon>Eukaryota</taxon>
        <taxon>Viridiplantae</taxon>
        <taxon>Streptophyta</taxon>
        <taxon>Embryophyta</taxon>
        <taxon>Tracheophyta</taxon>
        <taxon>Spermatophyta</taxon>
        <taxon>Magnoliopsida</taxon>
        <taxon>Proteales</taxon>
        <taxon>Nelumbonaceae</taxon>
        <taxon>Nelumbo</taxon>
    </lineage>
</organism>
<gene>
    <name evidence="1" type="ORF">HUJ06_002240</name>
</gene>
<evidence type="ECO:0000313" key="1">
    <source>
        <dbReference type="EMBL" id="DAD44010.1"/>
    </source>
</evidence>
<dbReference type="AlphaFoldDB" id="A0A822ZHL5"/>
<proteinExistence type="predicted"/>
<protein>
    <submittedName>
        <fullName evidence="1">Uncharacterized protein</fullName>
    </submittedName>
</protein>
<dbReference type="EMBL" id="DUZY01000006">
    <property type="protein sequence ID" value="DAD44010.1"/>
    <property type="molecule type" value="Genomic_DNA"/>
</dbReference>
<name>A0A822ZHL5_NELNU</name>
<keyword evidence="2" id="KW-1185">Reference proteome</keyword>